<keyword evidence="10" id="KW-1185">Reference proteome</keyword>
<comment type="caution">
    <text evidence="9">The sequence shown here is derived from an EMBL/GenBank/DDBJ whole genome shotgun (WGS) entry which is preliminary data.</text>
</comment>
<dbReference type="InterPro" id="IPR035906">
    <property type="entry name" value="MetI-like_sf"/>
</dbReference>
<feature type="transmembrane region" description="Helical" evidence="7">
    <location>
        <begin position="142"/>
        <end position="162"/>
    </location>
</feature>
<dbReference type="AlphaFoldDB" id="A0A5S4VUU7"/>
<keyword evidence="2 7" id="KW-0813">Transport</keyword>
<evidence type="ECO:0000256" key="3">
    <source>
        <dbReference type="ARBA" id="ARBA00022475"/>
    </source>
</evidence>
<keyword evidence="4 7" id="KW-0812">Transmembrane</keyword>
<evidence type="ECO:0000313" key="10">
    <source>
        <dbReference type="Proteomes" id="UP000324853"/>
    </source>
</evidence>
<dbReference type="SUPFAM" id="SSF161098">
    <property type="entry name" value="MetI-like"/>
    <property type="match status" value="1"/>
</dbReference>
<keyword evidence="5 7" id="KW-1133">Transmembrane helix</keyword>
<evidence type="ECO:0000313" key="9">
    <source>
        <dbReference type="EMBL" id="TYL71442.1"/>
    </source>
</evidence>
<organism evidence="9 10">
    <name type="scientific">Bradyrhizobium cytisi</name>
    <dbReference type="NCBI Taxonomy" id="515489"/>
    <lineage>
        <taxon>Bacteria</taxon>
        <taxon>Pseudomonadati</taxon>
        <taxon>Pseudomonadota</taxon>
        <taxon>Alphaproteobacteria</taxon>
        <taxon>Hyphomicrobiales</taxon>
        <taxon>Nitrobacteraceae</taxon>
        <taxon>Bradyrhizobium</taxon>
    </lineage>
</organism>
<evidence type="ECO:0000256" key="1">
    <source>
        <dbReference type="ARBA" id="ARBA00004651"/>
    </source>
</evidence>
<evidence type="ECO:0000256" key="6">
    <source>
        <dbReference type="ARBA" id="ARBA00023136"/>
    </source>
</evidence>
<dbReference type="EMBL" id="VSSR01000108">
    <property type="protein sequence ID" value="TYL71442.1"/>
    <property type="molecule type" value="Genomic_DNA"/>
</dbReference>
<proteinExistence type="inferred from homology"/>
<name>A0A5S4VUU7_9BRAD</name>
<feature type="transmembrane region" description="Helical" evidence="7">
    <location>
        <begin position="72"/>
        <end position="96"/>
    </location>
</feature>
<feature type="domain" description="ABC transmembrane type-1" evidence="8">
    <location>
        <begin position="73"/>
        <end position="263"/>
    </location>
</feature>
<protein>
    <submittedName>
        <fullName evidence="9">Carbohydrate ABC transporter permease</fullName>
    </submittedName>
</protein>
<feature type="transmembrane region" description="Helical" evidence="7">
    <location>
        <begin position="183"/>
        <end position="208"/>
    </location>
</feature>
<comment type="similarity">
    <text evidence="7">Belongs to the binding-protein-dependent transport system permease family.</text>
</comment>
<dbReference type="PANTHER" id="PTHR43744">
    <property type="entry name" value="ABC TRANSPORTER PERMEASE PROTEIN MG189-RELATED-RELATED"/>
    <property type="match status" value="1"/>
</dbReference>
<dbReference type="GO" id="GO:0055085">
    <property type="term" value="P:transmembrane transport"/>
    <property type="evidence" value="ECO:0007669"/>
    <property type="project" value="InterPro"/>
</dbReference>
<dbReference type="CDD" id="cd06261">
    <property type="entry name" value="TM_PBP2"/>
    <property type="match status" value="1"/>
</dbReference>
<dbReference type="OrthoDB" id="9815445at2"/>
<evidence type="ECO:0000259" key="8">
    <source>
        <dbReference type="PROSITE" id="PS50928"/>
    </source>
</evidence>
<dbReference type="GO" id="GO:0005886">
    <property type="term" value="C:plasma membrane"/>
    <property type="evidence" value="ECO:0007669"/>
    <property type="project" value="UniProtKB-SubCell"/>
</dbReference>
<gene>
    <name evidence="9" type="ORF">FXB38_39990</name>
</gene>
<dbReference type="RefSeq" id="WP_148756384.1">
    <property type="nucleotide sequence ID" value="NZ_VSSR01000108.1"/>
</dbReference>
<dbReference type="Gene3D" id="1.10.3720.10">
    <property type="entry name" value="MetI-like"/>
    <property type="match status" value="1"/>
</dbReference>
<evidence type="ECO:0000256" key="5">
    <source>
        <dbReference type="ARBA" id="ARBA00022989"/>
    </source>
</evidence>
<sequence length="277" mass="30497">MTPRTKILSGLVRHVILLTTGSLVLVPFIWMVSLSLKPPAELFSSNFTLLPEHWFAVENYTKALTAAPLPRYMLNGVIVCAAILLLQIIVCAPAAYALAKIRFAGREIIFGFVLIGLLIPHQVLALPLFILCYWLGILNTYAALIFPFVVSPFGIFLFRQFFMSIPDDIVHAARLDGLSELSIVWRIMLPMSLPAVIAFSIVSVVGHWNDLFWPLLVVHSQEFMPPSLGIVTFANAETGNDYGPLMAGATLVVAPLVIAFFAAQRWFIEGLTAGSVK</sequence>
<reference evidence="9 10" key="1">
    <citation type="submission" date="2019-08" db="EMBL/GenBank/DDBJ databases">
        <title>Bradyrhizobium hipponensis sp. nov., a rhizobium isolated from a Lupinus angustifolius root nodule in Tunisia.</title>
        <authorList>
            <person name="Off K."/>
            <person name="Rejili M."/>
            <person name="Mars M."/>
            <person name="Brachmann A."/>
            <person name="Marin M."/>
        </authorList>
    </citation>
    <scope>NUCLEOTIDE SEQUENCE [LARGE SCALE GENOMIC DNA]</scope>
    <source>
        <strain evidence="9 10">CTAW11</strain>
    </source>
</reference>
<feature type="transmembrane region" description="Helical" evidence="7">
    <location>
        <begin position="108"/>
        <end position="136"/>
    </location>
</feature>
<feature type="transmembrane region" description="Helical" evidence="7">
    <location>
        <begin position="242"/>
        <end position="263"/>
    </location>
</feature>
<accession>A0A5S4VUU7</accession>
<dbReference type="InterPro" id="IPR000515">
    <property type="entry name" value="MetI-like"/>
</dbReference>
<keyword evidence="6 7" id="KW-0472">Membrane</keyword>
<feature type="transmembrane region" description="Helical" evidence="7">
    <location>
        <begin position="12"/>
        <end position="32"/>
    </location>
</feature>
<keyword evidence="3" id="KW-1003">Cell membrane</keyword>
<dbReference type="PANTHER" id="PTHR43744:SF12">
    <property type="entry name" value="ABC TRANSPORTER PERMEASE PROTEIN MG189-RELATED"/>
    <property type="match status" value="1"/>
</dbReference>
<evidence type="ECO:0000256" key="4">
    <source>
        <dbReference type="ARBA" id="ARBA00022692"/>
    </source>
</evidence>
<comment type="subcellular location">
    <subcellularLocation>
        <location evidence="1 7">Cell membrane</location>
        <topology evidence="1 7">Multi-pass membrane protein</topology>
    </subcellularLocation>
</comment>
<dbReference type="Pfam" id="PF00528">
    <property type="entry name" value="BPD_transp_1"/>
    <property type="match status" value="1"/>
</dbReference>
<dbReference type="Proteomes" id="UP000324853">
    <property type="component" value="Unassembled WGS sequence"/>
</dbReference>
<evidence type="ECO:0000256" key="7">
    <source>
        <dbReference type="RuleBase" id="RU363032"/>
    </source>
</evidence>
<dbReference type="PROSITE" id="PS50928">
    <property type="entry name" value="ABC_TM1"/>
    <property type="match status" value="1"/>
</dbReference>
<evidence type="ECO:0000256" key="2">
    <source>
        <dbReference type="ARBA" id="ARBA00022448"/>
    </source>
</evidence>